<dbReference type="GO" id="GO:0005737">
    <property type="term" value="C:cytoplasm"/>
    <property type="evidence" value="ECO:0007669"/>
    <property type="project" value="UniProtKB-SubCell"/>
</dbReference>
<sequence>MPGAPSHPTAADKIHVAGGVLYLCSHAEIQRDYTVGQLIEQVLPAIETGQFRYYEREDGEPIAFVAWANTTEEGLRKLKRGASLVGPEDWTGGDRLVFVELIAPFGHVRDVRDDLAENVFPDGTSGISLRPVYDRTGTLAAVRTLTFRFTKKTKNTKGEMAHSQGDI</sequence>
<keyword evidence="2 3" id="KW-0808">Transferase</keyword>
<keyword evidence="2 3" id="KW-0012">Acyltransferase</keyword>
<comment type="subcellular location">
    <subcellularLocation>
        <location evidence="2">Cytoplasm</location>
    </subcellularLocation>
</comment>
<comment type="similarity">
    <text evidence="1 2">Belongs to the RTX toxin acyltransferase family.</text>
</comment>
<dbReference type="EC" id="2.3.1.-" evidence="2"/>
<evidence type="ECO:0000313" key="4">
    <source>
        <dbReference type="Proteomes" id="UP000553766"/>
    </source>
</evidence>
<dbReference type="GO" id="GO:0016746">
    <property type="term" value="F:acyltransferase activity"/>
    <property type="evidence" value="ECO:0007669"/>
    <property type="project" value="UniProtKB-UniRule"/>
</dbReference>
<evidence type="ECO:0000256" key="1">
    <source>
        <dbReference type="ARBA" id="ARBA00005686"/>
    </source>
</evidence>
<keyword evidence="2" id="KW-0963">Cytoplasm</keyword>
<dbReference type="EMBL" id="JACIJS010000013">
    <property type="protein sequence ID" value="MBB5517111.1"/>
    <property type="molecule type" value="Genomic_DNA"/>
</dbReference>
<organism evidence="3 4">
    <name type="scientific">Rubricella aquisinus</name>
    <dbReference type="NCBI Taxonomy" id="2028108"/>
    <lineage>
        <taxon>Bacteria</taxon>
        <taxon>Pseudomonadati</taxon>
        <taxon>Pseudomonadota</taxon>
        <taxon>Alphaproteobacteria</taxon>
        <taxon>Rhodobacterales</taxon>
        <taxon>Paracoccaceae</taxon>
        <taxon>Rubricella</taxon>
    </lineage>
</organism>
<evidence type="ECO:0000313" key="3">
    <source>
        <dbReference type="EMBL" id="MBB5517111.1"/>
    </source>
</evidence>
<accession>A0A840WQV2</accession>
<keyword evidence="4" id="KW-1185">Reference proteome</keyword>
<evidence type="ECO:0000256" key="2">
    <source>
        <dbReference type="RuleBase" id="RU368102"/>
    </source>
</evidence>
<reference evidence="3 4" key="1">
    <citation type="submission" date="2020-08" db="EMBL/GenBank/DDBJ databases">
        <title>Genomic Encyclopedia of Type Strains, Phase IV (KMG-IV): sequencing the most valuable type-strain genomes for metagenomic binning, comparative biology and taxonomic classification.</title>
        <authorList>
            <person name="Goeker M."/>
        </authorList>
    </citation>
    <scope>NUCLEOTIDE SEQUENCE [LARGE SCALE GENOMIC DNA]</scope>
    <source>
        <strain evidence="3 4">DSM 103377</strain>
    </source>
</reference>
<name>A0A840WQV2_9RHOB</name>
<dbReference type="GO" id="GO:0031640">
    <property type="term" value="P:killing of cells of another organism"/>
    <property type="evidence" value="ECO:0007669"/>
    <property type="project" value="UniProtKB-KW"/>
</dbReference>
<gene>
    <name evidence="3" type="ORF">FHS89_003157</name>
</gene>
<dbReference type="InterPro" id="IPR003996">
    <property type="entry name" value="RTX_toxin-activating_protC_bac"/>
</dbReference>
<protein>
    <recommendedName>
        <fullName evidence="2">RTX toxin-activating lysine-acyltransferase</fullName>
        <ecNumber evidence="2">2.3.1.-</ecNumber>
    </recommendedName>
</protein>
<dbReference type="Proteomes" id="UP000553766">
    <property type="component" value="Unassembled WGS sequence"/>
</dbReference>
<dbReference type="GO" id="GO:0009404">
    <property type="term" value="P:toxin metabolic process"/>
    <property type="evidence" value="ECO:0007669"/>
    <property type="project" value="UniProtKB-UniRule"/>
</dbReference>
<dbReference type="AlphaFoldDB" id="A0A840WQV2"/>
<keyword evidence="2" id="KW-0204">Cytolysis</keyword>
<proteinExistence type="inferred from homology"/>
<comment type="caution">
    <text evidence="3">The sequence shown here is derived from an EMBL/GenBank/DDBJ whole genome shotgun (WGS) entry which is preliminary data.</text>
</comment>
<dbReference type="Pfam" id="PF02794">
    <property type="entry name" value="HlyC"/>
    <property type="match status" value="1"/>
</dbReference>
<comment type="function">
    <text evidence="2">Involved in fatty acylation of protoxin at internal lysine residues, thereby converting it to the active toxin.</text>
</comment>
<dbReference type="RefSeq" id="WP_184013069.1">
    <property type="nucleotide sequence ID" value="NZ_JACIJS010000013.1"/>
</dbReference>